<dbReference type="GeneID" id="93648551"/>
<evidence type="ECO:0000256" key="7">
    <source>
        <dbReference type="ARBA" id="ARBA00047899"/>
    </source>
</evidence>
<keyword evidence="6 9" id="KW-0067">ATP-binding</keyword>
<keyword evidence="3" id="KW-0808">Transferase</keyword>
<dbReference type="Proteomes" id="UP000185944">
    <property type="component" value="Unassembled WGS sequence"/>
</dbReference>
<dbReference type="SMART" id="SM00220">
    <property type="entry name" value="S_TKc"/>
    <property type="match status" value="1"/>
</dbReference>
<dbReference type="SUPFAM" id="SSF56112">
    <property type="entry name" value="Protein kinase-like (PK-like)"/>
    <property type="match status" value="1"/>
</dbReference>
<dbReference type="InterPro" id="IPR000719">
    <property type="entry name" value="Prot_kinase_dom"/>
</dbReference>
<evidence type="ECO:0000256" key="5">
    <source>
        <dbReference type="ARBA" id="ARBA00022777"/>
    </source>
</evidence>
<keyword evidence="14" id="KW-1185">Reference proteome</keyword>
<proteinExistence type="inferred from homology"/>
<evidence type="ECO:0000256" key="9">
    <source>
        <dbReference type="PROSITE-ProRule" id="PRU10141"/>
    </source>
</evidence>
<dbReference type="GO" id="GO:0051726">
    <property type="term" value="P:regulation of cell cycle"/>
    <property type="evidence" value="ECO:0007669"/>
    <property type="project" value="TreeGrafter"/>
</dbReference>
<dbReference type="Pfam" id="PF00069">
    <property type="entry name" value="Pkinase"/>
    <property type="match status" value="2"/>
</dbReference>
<keyword evidence="4 9" id="KW-0547">Nucleotide-binding</keyword>
<evidence type="ECO:0000256" key="1">
    <source>
        <dbReference type="ARBA" id="ARBA00012513"/>
    </source>
</evidence>
<dbReference type="GO" id="GO:0005634">
    <property type="term" value="C:nucleus"/>
    <property type="evidence" value="ECO:0007669"/>
    <property type="project" value="TreeGrafter"/>
</dbReference>
<dbReference type="PANTHER" id="PTHR24054">
    <property type="entry name" value="CASEIN KINASE II SUBUNIT ALPHA"/>
    <property type="match status" value="1"/>
</dbReference>
<name>A0A177EIM2_9MICR</name>
<dbReference type="EC" id="2.7.11.1" evidence="1"/>
<evidence type="ECO:0000256" key="8">
    <source>
        <dbReference type="ARBA" id="ARBA00048679"/>
    </source>
</evidence>
<comment type="similarity">
    <text evidence="10">Belongs to the protein kinase superfamily.</text>
</comment>
<feature type="domain" description="Protein kinase" evidence="12">
    <location>
        <begin position="9"/>
        <end position="333"/>
    </location>
</feature>
<dbReference type="GO" id="GO:0005829">
    <property type="term" value="C:cytosol"/>
    <property type="evidence" value="ECO:0007669"/>
    <property type="project" value="TreeGrafter"/>
</dbReference>
<accession>A0A177EIM2</accession>
<dbReference type="VEuPathDB" id="MicrosporidiaDB:NEDG_02201"/>
<dbReference type="PROSITE" id="PS00108">
    <property type="entry name" value="PROTEIN_KINASE_ST"/>
    <property type="match status" value="1"/>
</dbReference>
<keyword evidence="2 10" id="KW-0723">Serine/threonine-protein kinase</keyword>
<gene>
    <name evidence="13" type="ORF">NEDG_02201</name>
</gene>
<comment type="catalytic activity">
    <reaction evidence="8">
        <text>L-seryl-[protein] + ATP = O-phospho-L-seryl-[protein] + ADP + H(+)</text>
        <dbReference type="Rhea" id="RHEA:17989"/>
        <dbReference type="Rhea" id="RHEA-COMP:9863"/>
        <dbReference type="Rhea" id="RHEA-COMP:11604"/>
        <dbReference type="ChEBI" id="CHEBI:15378"/>
        <dbReference type="ChEBI" id="CHEBI:29999"/>
        <dbReference type="ChEBI" id="CHEBI:30616"/>
        <dbReference type="ChEBI" id="CHEBI:83421"/>
        <dbReference type="ChEBI" id="CHEBI:456216"/>
        <dbReference type="EC" id="2.7.11.1"/>
    </reaction>
</comment>
<comment type="caution">
    <text evidence="13">The sequence shown here is derived from an EMBL/GenBank/DDBJ whole genome shotgun (WGS) entry which is preliminary data.</text>
</comment>
<dbReference type="GO" id="GO:0051301">
    <property type="term" value="P:cell division"/>
    <property type="evidence" value="ECO:0007669"/>
    <property type="project" value="UniProtKB-KW"/>
</dbReference>
<evidence type="ECO:0000313" key="14">
    <source>
        <dbReference type="Proteomes" id="UP000185944"/>
    </source>
</evidence>
<evidence type="ECO:0000256" key="3">
    <source>
        <dbReference type="ARBA" id="ARBA00022679"/>
    </source>
</evidence>
<evidence type="ECO:0000256" key="2">
    <source>
        <dbReference type="ARBA" id="ARBA00022527"/>
    </source>
</evidence>
<feature type="region of interest" description="Disordered" evidence="11">
    <location>
        <begin position="174"/>
        <end position="202"/>
    </location>
</feature>
<dbReference type="Gene3D" id="3.30.200.20">
    <property type="entry name" value="Phosphorylase Kinase, domain 1"/>
    <property type="match status" value="1"/>
</dbReference>
<organism evidence="13 14">
    <name type="scientific">Nematocida displodere</name>
    <dbReference type="NCBI Taxonomy" id="1805483"/>
    <lineage>
        <taxon>Eukaryota</taxon>
        <taxon>Fungi</taxon>
        <taxon>Fungi incertae sedis</taxon>
        <taxon>Microsporidia</taxon>
        <taxon>Nematocida</taxon>
    </lineage>
</organism>
<dbReference type="InterPro" id="IPR008271">
    <property type="entry name" value="Ser/Thr_kinase_AS"/>
</dbReference>
<dbReference type="OrthoDB" id="10020333at2759"/>
<evidence type="ECO:0000256" key="6">
    <source>
        <dbReference type="ARBA" id="ARBA00022840"/>
    </source>
</evidence>
<dbReference type="EMBL" id="LTDL01000023">
    <property type="protein sequence ID" value="OAG30972.1"/>
    <property type="molecule type" value="Genomic_DNA"/>
</dbReference>
<dbReference type="GO" id="GO:0004674">
    <property type="term" value="F:protein serine/threonine kinase activity"/>
    <property type="evidence" value="ECO:0007669"/>
    <property type="project" value="UniProtKB-KW"/>
</dbReference>
<dbReference type="InterPro" id="IPR045216">
    <property type="entry name" value="CK2_alpha"/>
</dbReference>
<dbReference type="PROSITE" id="PS50011">
    <property type="entry name" value="PROTEIN_KINASE_DOM"/>
    <property type="match status" value="1"/>
</dbReference>
<evidence type="ECO:0000259" key="12">
    <source>
        <dbReference type="PROSITE" id="PS50011"/>
    </source>
</evidence>
<dbReference type="AlphaFoldDB" id="A0A177EIM2"/>
<dbReference type="GO" id="GO:0005524">
    <property type="term" value="F:ATP binding"/>
    <property type="evidence" value="ECO:0007669"/>
    <property type="project" value="UniProtKB-UniRule"/>
</dbReference>
<protein>
    <recommendedName>
        <fullName evidence="1">non-specific serine/threonine protein kinase</fullName>
        <ecNumber evidence="1">2.7.11.1</ecNumber>
    </recommendedName>
</protein>
<dbReference type="STRING" id="1805483.A0A177EIM2"/>
<keyword evidence="5" id="KW-0418">Kinase</keyword>
<dbReference type="PANTHER" id="PTHR24054:SF0">
    <property type="entry name" value="CASEIN KINASE II SUBUNIT ALPHA"/>
    <property type="match status" value="1"/>
</dbReference>
<keyword evidence="13" id="KW-0131">Cell cycle</keyword>
<dbReference type="RefSeq" id="XP_067544796.1">
    <property type="nucleotide sequence ID" value="XM_067689619.1"/>
</dbReference>
<evidence type="ECO:0000256" key="11">
    <source>
        <dbReference type="SAM" id="MobiDB-lite"/>
    </source>
</evidence>
<dbReference type="InterPro" id="IPR017441">
    <property type="entry name" value="Protein_kinase_ATP_BS"/>
</dbReference>
<dbReference type="PROSITE" id="PS00107">
    <property type="entry name" value="PROTEIN_KINASE_ATP"/>
    <property type="match status" value="1"/>
</dbReference>
<dbReference type="InterPro" id="IPR011009">
    <property type="entry name" value="Kinase-like_dom_sf"/>
</dbReference>
<keyword evidence="13" id="KW-0132">Cell division</keyword>
<evidence type="ECO:0000256" key="10">
    <source>
        <dbReference type="RuleBase" id="RU000304"/>
    </source>
</evidence>
<dbReference type="CDD" id="cd14019">
    <property type="entry name" value="STKc_Cdc7"/>
    <property type="match status" value="1"/>
</dbReference>
<dbReference type="Gene3D" id="1.10.510.10">
    <property type="entry name" value="Transferase(Phosphotransferase) domain 1"/>
    <property type="match status" value="1"/>
</dbReference>
<dbReference type="GO" id="GO:0005956">
    <property type="term" value="C:protein kinase CK2 complex"/>
    <property type="evidence" value="ECO:0007669"/>
    <property type="project" value="TreeGrafter"/>
</dbReference>
<evidence type="ECO:0000256" key="4">
    <source>
        <dbReference type="ARBA" id="ARBA00022741"/>
    </source>
</evidence>
<sequence>MNEEQNEEFTIVRKIGEGTFSTVFLAEDAETKRSVAIKQLTKTVSPTRVATELTFLRELKGEKNVIELISASRKNDDMFIVFPYVEGSDFKEFILTRTVADIKHYMFELLTALQHVHAQDIIHRDIKPGNFLYDARQKKGYLIDFGLSQRAEKKVEEVVEKKRRFFFSSQSVSKNNRASMPRPPPGYAIRDSRPPMAASRSGTRGFRAPEVLLRVDAQTTAIDVWSAGVILLSLLTRKYPFFSSKDDINAIVELGSIFGDKEMRGAAKHYKRIWKSNIKECLAEKMTFKEVTLMCSGKEEDLPAALFDLLEKMLALKANERITAEEALRHKFFIQ</sequence>
<comment type="catalytic activity">
    <reaction evidence="7">
        <text>L-threonyl-[protein] + ATP = O-phospho-L-threonyl-[protein] + ADP + H(+)</text>
        <dbReference type="Rhea" id="RHEA:46608"/>
        <dbReference type="Rhea" id="RHEA-COMP:11060"/>
        <dbReference type="Rhea" id="RHEA-COMP:11605"/>
        <dbReference type="ChEBI" id="CHEBI:15378"/>
        <dbReference type="ChEBI" id="CHEBI:30013"/>
        <dbReference type="ChEBI" id="CHEBI:30616"/>
        <dbReference type="ChEBI" id="CHEBI:61977"/>
        <dbReference type="ChEBI" id="CHEBI:456216"/>
        <dbReference type="EC" id="2.7.11.1"/>
    </reaction>
</comment>
<feature type="binding site" evidence="9">
    <location>
        <position position="38"/>
    </location>
    <ligand>
        <name>ATP</name>
        <dbReference type="ChEBI" id="CHEBI:30616"/>
    </ligand>
</feature>
<reference evidence="13 14" key="1">
    <citation type="submission" date="2016-02" db="EMBL/GenBank/DDBJ databases">
        <title>Discovery of a natural microsporidian pathogen with a broad tissue tropism in Caenorhabditis elegans.</title>
        <authorList>
            <person name="Luallen R.J."/>
            <person name="Reinke A.W."/>
            <person name="Tong L."/>
            <person name="Botts M.R."/>
            <person name="Felix M.-A."/>
            <person name="Troemel E.R."/>
        </authorList>
    </citation>
    <scope>NUCLEOTIDE SEQUENCE [LARGE SCALE GENOMIC DNA]</scope>
    <source>
        <strain evidence="13 14">JUm2807</strain>
    </source>
</reference>
<evidence type="ECO:0000313" key="13">
    <source>
        <dbReference type="EMBL" id="OAG30972.1"/>
    </source>
</evidence>